<accession>A0A7Z8DYQ6</accession>
<feature type="domain" description="DUF2726" evidence="1">
    <location>
        <begin position="3"/>
        <end position="47"/>
    </location>
</feature>
<proteinExistence type="predicted"/>
<evidence type="ECO:0000259" key="1">
    <source>
        <dbReference type="Pfam" id="PF10881"/>
    </source>
</evidence>
<gene>
    <name evidence="2" type="ORF">EYS06_12665</name>
</gene>
<organism evidence="2 3">
    <name type="scientific">Escherichia albertii</name>
    <dbReference type="NCBI Taxonomy" id="208962"/>
    <lineage>
        <taxon>Bacteria</taxon>
        <taxon>Pseudomonadati</taxon>
        <taxon>Pseudomonadota</taxon>
        <taxon>Gammaproteobacteria</taxon>
        <taxon>Enterobacterales</taxon>
        <taxon>Enterobacteriaceae</taxon>
        <taxon>Escherichia</taxon>
    </lineage>
</organism>
<dbReference type="AlphaFoldDB" id="A0A7Z8DYQ6"/>
<evidence type="ECO:0000313" key="3">
    <source>
        <dbReference type="Proteomes" id="UP000292187"/>
    </source>
</evidence>
<sequence>MAIDYVLFSKKGNKIVCVIKLDDPSHERVERIIRDRWLNTIMTFAQILFGHASVTKLAEMLLVWASHHGEASSLPE</sequence>
<evidence type="ECO:0000313" key="2">
    <source>
        <dbReference type="EMBL" id="TBR52065.1"/>
    </source>
</evidence>
<reference evidence="2 3" key="1">
    <citation type="submission" date="2019-02" db="EMBL/GenBank/DDBJ databases">
        <title>Draft genome sequence of Escherichia albertii strain Mex-12/320a, isolated from an infant with diarrhea, harboring virulence genes associated with diarrheagenic strains of enteropathogenic E. coli.</title>
        <authorList>
            <person name="Maldonado-Puga S."/>
            <person name="Meza-Segura M."/>
            <person name="Zaidi M.B."/>
            <person name="Estrada-Garcia T."/>
        </authorList>
    </citation>
    <scope>NUCLEOTIDE SEQUENCE [LARGE SCALE GENOMIC DNA]</scope>
    <source>
        <strain evidence="2 3">Mex-12/320a</strain>
    </source>
</reference>
<protein>
    <submittedName>
        <fullName evidence="2">DUF2726 domain-containing protein</fullName>
    </submittedName>
</protein>
<dbReference type="EMBL" id="SIZV01000015">
    <property type="protein sequence ID" value="TBR52065.1"/>
    <property type="molecule type" value="Genomic_DNA"/>
</dbReference>
<comment type="caution">
    <text evidence="2">The sequence shown here is derived from an EMBL/GenBank/DDBJ whole genome shotgun (WGS) entry which is preliminary data.</text>
</comment>
<dbReference type="Pfam" id="PF10881">
    <property type="entry name" value="DUF2726"/>
    <property type="match status" value="1"/>
</dbReference>
<name>A0A7Z8DYQ6_ESCAL</name>
<dbReference type="Proteomes" id="UP000292187">
    <property type="component" value="Unassembled WGS sequence"/>
</dbReference>
<dbReference type="InterPro" id="IPR024402">
    <property type="entry name" value="DUF2726"/>
</dbReference>